<evidence type="ECO:0000313" key="9">
    <source>
        <dbReference type="EMBL" id="KUN53981.1"/>
    </source>
</evidence>
<keyword evidence="6 7" id="KW-0472">Membrane</keyword>
<feature type="domain" description="ABC transmembrane type-1" evidence="8">
    <location>
        <begin position="55"/>
        <end position="246"/>
    </location>
</feature>
<keyword evidence="2 7" id="KW-0813">Transport</keyword>
<keyword evidence="3" id="KW-1003">Cell membrane</keyword>
<feature type="transmembrane region" description="Helical" evidence="7">
    <location>
        <begin position="167"/>
        <end position="192"/>
    </location>
</feature>
<feature type="transmembrane region" description="Helical" evidence="7">
    <location>
        <begin position="125"/>
        <end position="146"/>
    </location>
</feature>
<evidence type="ECO:0000256" key="1">
    <source>
        <dbReference type="ARBA" id="ARBA00004651"/>
    </source>
</evidence>
<dbReference type="PROSITE" id="PS50928">
    <property type="entry name" value="ABC_TM1"/>
    <property type="match status" value="1"/>
</dbReference>
<reference evidence="9 10" key="1">
    <citation type="submission" date="2015-10" db="EMBL/GenBank/DDBJ databases">
        <title>Draft genome sequence of Streptomyces canus DSM 40017, type strain for the species Streptomyces canus.</title>
        <authorList>
            <person name="Ruckert C."/>
            <person name="Winkler A."/>
            <person name="Kalinowski J."/>
            <person name="Kampfer P."/>
            <person name="Glaeser S."/>
        </authorList>
    </citation>
    <scope>NUCLEOTIDE SEQUENCE [LARGE SCALE GENOMIC DNA]</scope>
    <source>
        <strain evidence="9 10">DSM 40017</strain>
    </source>
</reference>
<dbReference type="Proteomes" id="UP000053669">
    <property type="component" value="Unassembled WGS sequence"/>
</dbReference>
<dbReference type="Pfam" id="PF00528">
    <property type="entry name" value="BPD_transp_1"/>
    <property type="match status" value="1"/>
</dbReference>
<dbReference type="EMBL" id="LMWU01000085">
    <property type="protein sequence ID" value="KUN53981.1"/>
    <property type="molecule type" value="Genomic_DNA"/>
</dbReference>
<dbReference type="AlphaFoldDB" id="A0A101RK92"/>
<feature type="transmembrane region" description="Helical" evidence="7">
    <location>
        <begin position="92"/>
        <end position="113"/>
    </location>
</feature>
<evidence type="ECO:0000256" key="4">
    <source>
        <dbReference type="ARBA" id="ARBA00022692"/>
    </source>
</evidence>
<evidence type="ECO:0000256" key="3">
    <source>
        <dbReference type="ARBA" id="ARBA00022475"/>
    </source>
</evidence>
<sequence>MLVVLLAYIVPVLLVVSNSLKPESDILSDPLGPPPSVTLHNYVDAYQRMNFLGSFVNTLVITVSSVVVICLFGSMTAYFLTRVRWAPNQFVFYLMIVSMMVPFQVLMIPMIKILGDLGLLNQNWIIVYVYFASGVPMAVFLYAGFIRSIPRELDEAATLDGCNRVRTFFYVIFPLLRPITITIVVLDVLMFWSDFLMPFLVLRRPEQRTLTLSTMAFVQSHTTEYGPMMAALIMSVIPVFLAYLFLQRHVIDGMVKGAVK</sequence>
<dbReference type="Gene3D" id="1.10.3720.10">
    <property type="entry name" value="MetI-like"/>
    <property type="match status" value="1"/>
</dbReference>
<organism evidence="9 10">
    <name type="scientific">Streptomyces canus</name>
    <dbReference type="NCBI Taxonomy" id="58343"/>
    <lineage>
        <taxon>Bacteria</taxon>
        <taxon>Bacillati</taxon>
        <taxon>Actinomycetota</taxon>
        <taxon>Actinomycetes</taxon>
        <taxon>Kitasatosporales</taxon>
        <taxon>Streptomycetaceae</taxon>
        <taxon>Streptomyces</taxon>
        <taxon>Streptomyces aurantiacus group</taxon>
    </lineage>
</organism>
<evidence type="ECO:0000256" key="2">
    <source>
        <dbReference type="ARBA" id="ARBA00022448"/>
    </source>
</evidence>
<protein>
    <submittedName>
        <fullName evidence="9">Sugar ABC transporter permease</fullName>
    </submittedName>
</protein>
<evidence type="ECO:0000256" key="6">
    <source>
        <dbReference type="ARBA" id="ARBA00023136"/>
    </source>
</evidence>
<feature type="transmembrane region" description="Helical" evidence="7">
    <location>
        <begin position="225"/>
        <end position="246"/>
    </location>
</feature>
<dbReference type="PANTHER" id="PTHR43744">
    <property type="entry name" value="ABC TRANSPORTER PERMEASE PROTEIN MG189-RELATED-RELATED"/>
    <property type="match status" value="1"/>
</dbReference>
<keyword evidence="4 7" id="KW-0812">Transmembrane</keyword>
<comment type="similarity">
    <text evidence="7">Belongs to the binding-protein-dependent transport system permease family.</text>
</comment>
<comment type="subcellular location">
    <subcellularLocation>
        <location evidence="1 7">Cell membrane</location>
        <topology evidence="1 7">Multi-pass membrane protein</topology>
    </subcellularLocation>
</comment>
<evidence type="ECO:0000256" key="7">
    <source>
        <dbReference type="RuleBase" id="RU363032"/>
    </source>
</evidence>
<dbReference type="STRING" id="58343.AQJ46_50075"/>
<comment type="caution">
    <text evidence="9">The sequence shown here is derived from an EMBL/GenBank/DDBJ whole genome shotgun (WGS) entry which is preliminary data.</text>
</comment>
<feature type="transmembrane region" description="Helical" evidence="7">
    <location>
        <begin position="59"/>
        <end position="80"/>
    </location>
</feature>
<dbReference type="SUPFAM" id="SSF161098">
    <property type="entry name" value="MetI-like"/>
    <property type="match status" value="1"/>
</dbReference>
<name>A0A101RK92_9ACTN</name>
<dbReference type="InterPro" id="IPR000515">
    <property type="entry name" value="MetI-like"/>
</dbReference>
<dbReference type="GO" id="GO:0055085">
    <property type="term" value="P:transmembrane transport"/>
    <property type="evidence" value="ECO:0007669"/>
    <property type="project" value="InterPro"/>
</dbReference>
<gene>
    <name evidence="9" type="ORF">AQJ46_50075</name>
</gene>
<evidence type="ECO:0000259" key="8">
    <source>
        <dbReference type="PROSITE" id="PS50928"/>
    </source>
</evidence>
<evidence type="ECO:0000313" key="10">
    <source>
        <dbReference type="Proteomes" id="UP000053669"/>
    </source>
</evidence>
<dbReference type="CDD" id="cd06261">
    <property type="entry name" value="TM_PBP2"/>
    <property type="match status" value="1"/>
</dbReference>
<keyword evidence="5 7" id="KW-1133">Transmembrane helix</keyword>
<dbReference type="InterPro" id="IPR035906">
    <property type="entry name" value="MetI-like_sf"/>
</dbReference>
<accession>A0A101RK92</accession>
<evidence type="ECO:0000256" key="5">
    <source>
        <dbReference type="ARBA" id="ARBA00022989"/>
    </source>
</evidence>
<dbReference type="PANTHER" id="PTHR43744:SF8">
    <property type="entry name" value="SN-GLYCEROL-3-PHOSPHATE TRANSPORT SYSTEM PERMEASE PROTEIN UGPE"/>
    <property type="match status" value="1"/>
</dbReference>
<proteinExistence type="inferred from homology"/>
<dbReference type="GO" id="GO:0005886">
    <property type="term" value="C:plasma membrane"/>
    <property type="evidence" value="ECO:0007669"/>
    <property type="project" value="UniProtKB-SubCell"/>
</dbReference>